<keyword evidence="8 18" id="KW-0805">Transcription regulation</keyword>
<dbReference type="Gene3D" id="3.40.605.10">
    <property type="entry name" value="Aldehyde Dehydrogenase, Chain A, domain 1"/>
    <property type="match status" value="2"/>
</dbReference>
<comment type="pathway">
    <text evidence="2 18">Amino-acid degradation; L-proline degradation into L-glutamate; L-glutamate from L-proline: step 1/2.</text>
</comment>
<evidence type="ECO:0000256" key="1">
    <source>
        <dbReference type="ARBA" id="ARBA00001974"/>
    </source>
</evidence>
<dbReference type="Gene3D" id="1.20.5.460">
    <property type="entry name" value="Single helix bin"/>
    <property type="match status" value="1"/>
</dbReference>
<organism evidence="24 25">
    <name type="scientific">Marivibrio halodurans</name>
    <dbReference type="NCBI Taxonomy" id="2039722"/>
    <lineage>
        <taxon>Bacteria</taxon>
        <taxon>Pseudomonadati</taxon>
        <taxon>Pseudomonadota</taxon>
        <taxon>Alphaproteobacteria</taxon>
        <taxon>Rhodospirillales</taxon>
        <taxon>Rhodospirillaceae</taxon>
        <taxon>Marivibrio</taxon>
    </lineage>
</organism>
<dbReference type="InterPro" id="IPR002872">
    <property type="entry name" value="Proline_DH_dom"/>
</dbReference>
<dbReference type="Pfam" id="PF00171">
    <property type="entry name" value="Aldedh"/>
    <property type="match status" value="1"/>
</dbReference>
<dbReference type="CDD" id="cd07125">
    <property type="entry name" value="ALDH_PutA-P5CDH"/>
    <property type="match status" value="1"/>
</dbReference>
<keyword evidence="9 18" id="KW-0520">NAD</keyword>
<comment type="similarity">
    <text evidence="17 18">In the C-terminal section; belongs to the aldehyde dehydrogenase family.</text>
</comment>
<keyword evidence="7 18" id="KW-0560">Oxidoreductase</keyword>
<evidence type="ECO:0000256" key="7">
    <source>
        <dbReference type="ARBA" id="ARBA00023002"/>
    </source>
</evidence>
<proteinExistence type="inferred from homology"/>
<accession>A0A8J7V1F5</accession>
<comment type="caution">
    <text evidence="24">The sequence shown here is derived from an EMBL/GenBank/DDBJ whole genome shotgun (WGS) entry which is preliminary data.</text>
</comment>
<protein>
    <recommendedName>
        <fullName evidence="18">Bifunctional protein PutA</fullName>
    </recommendedName>
    <domain>
        <recommendedName>
            <fullName evidence="18">Proline dehydrogenase</fullName>
            <ecNumber evidence="18">1.5.5.2</ecNumber>
        </recommendedName>
        <alternativeName>
            <fullName evidence="18">Proline oxidase</fullName>
        </alternativeName>
    </domain>
    <domain>
        <recommendedName>
            <fullName evidence="18">Delta-1-pyrroline-5-carboxylate dehydrogenase</fullName>
            <shortName evidence="18">P5C dehydrogenase</shortName>
            <ecNumber evidence="18">1.2.1.88</ecNumber>
        </recommendedName>
        <alternativeName>
            <fullName evidence="18">L-glutamate gamma-semialdehyde dehydrogenase</fullName>
        </alternativeName>
    </domain>
</protein>
<dbReference type="GO" id="GO:0003842">
    <property type="term" value="F:L-glutamate gamma-semialdehyde dehydrogenase activity"/>
    <property type="evidence" value="ECO:0007669"/>
    <property type="project" value="UniProtKB-UniRule"/>
</dbReference>
<evidence type="ECO:0000256" key="14">
    <source>
        <dbReference type="ARBA" id="ARBA00048142"/>
    </source>
</evidence>
<dbReference type="InterPro" id="IPR024089">
    <property type="entry name" value="PRODH_PutA_dom_I/II"/>
</dbReference>
<name>A0A8J7V1F5_9PROT</name>
<dbReference type="GO" id="GO:0004657">
    <property type="term" value="F:proline dehydrogenase activity"/>
    <property type="evidence" value="ECO:0007669"/>
    <property type="project" value="UniProtKB-UniRule"/>
</dbReference>
<dbReference type="FunFam" id="3.20.20.220:FF:000004">
    <property type="entry name" value="Bifunctional protein PutA"/>
    <property type="match status" value="1"/>
</dbReference>
<evidence type="ECO:0000313" key="25">
    <source>
        <dbReference type="Proteomes" id="UP000672602"/>
    </source>
</evidence>
<evidence type="ECO:0000256" key="3">
    <source>
        <dbReference type="ARBA" id="ARBA00004786"/>
    </source>
</evidence>
<dbReference type="FunFam" id="3.40.309.10:FF:000005">
    <property type="entry name" value="1-pyrroline-5-carboxylate dehydrogenase 1"/>
    <property type="match status" value="1"/>
</dbReference>
<dbReference type="EC" id="1.2.1.88" evidence="18"/>
<evidence type="ECO:0000313" key="24">
    <source>
        <dbReference type="EMBL" id="MBP5857746.1"/>
    </source>
</evidence>
<evidence type="ECO:0000259" key="22">
    <source>
        <dbReference type="Pfam" id="PF14850"/>
    </source>
</evidence>
<evidence type="ECO:0000256" key="17">
    <source>
        <dbReference type="ARBA" id="ARBA00060911"/>
    </source>
</evidence>
<dbReference type="InterPro" id="IPR050485">
    <property type="entry name" value="Proline_metab_enzyme"/>
</dbReference>
<dbReference type="NCBIfam" id="TIGR01238">
    <property type="entry name" value="D1pyr5carbox3"/>
    <property type="match status" value="1"/>
</dbReference>
<dbReference type="Gene3D" id="3.20.20.220">
    <property type="match status" value="1"/>
</dbReference>
<comment type="catalytic activity">
    <reaction evidence="14 18">
        <text>L-glutamate 5-semialdehyde + NAD(+) + H2O = L-glutamate + NADH + 2 H(+)</text>
        <dbReference type="Rhea" id="RHEA:30235"/>
        <dbReference type="ChEBI" id="CHEBI:15377"/>
        <dbReference type="ChEBI" id="CHEBI:15378"/>
        <dbReference type="ChEBI" id="CHEBI:29985"/>
        <dbReference type="ChEBI" id="CHEBI:57540"/>
        <dbReference type="ChEBI" id="CHEBI:57945"/>
        <dbReference type="ChEBI" id="CHEBI:58066"/>
        <dbReference type="EC" id="1.2.1.88"/>
    </reaction>
</comment>
<comment type="similarity">
    <text evidence="16 18">In the N-terminal section; belongs to the proline dehydrogenase family.</text>
</comment>
<dbReference type="Pfam" id="PF14850">
    <property type="entry name" value="Pro_dh-DNA_bdg"/>
    <property type="match status" value="1"/>
</dbReference>
<keyword evidence="11 18" id="KW-0238">DNA-binding</keyword>
<dbReference type="PANTHER" id="PTHR42862">
    <property type="entry name" value="DELTA-1-PYRROLINE-5-CARBOXYLATE DEHYDROGENASE 1, ISOFORM A-RELATED"/>
    <property type="match status" value="1"/>
</dbReference>
<dbReference type="PIRSF" id="PIRSF000197">
    <property type="entry name" value="Bifunct_PutA"/>
    <property type="match status" value="1"/>
</dbReference>
<dbReference type="InterPro" id="IPR024082">
    <property type="entry name" value="PRODH_PutA_dom_II"/>
</dbReference>
<dbReference type="SUPFAM" id="SSF53720">
    <property type="entry name" value="ALDH-like"/>
    <property type="match status" value="2"/>
</dbReference>
<dbReference type="GO" id="GO:0009898">
    <property type="term" value="C:cytoplasmic side of plasma membrane"/>
    <property type="evidence" value="ECO:0007669"/>
    <property type="project" value="TreeGrafter"/>
</dbReference>
<dbReference type="InterPro" id="IPR025703">
    <property type="entry name" value="Bifunct_PutA"/>
</dbReference>
<comment type="catalytic activity">
    <reaction evidence="15 18">
        <text>L-proline + a quinone = (S)-1-pyrroline-5-carboxylate + a quinol + H(+)</text>
        <dbReference type="Rhea" id="RHEA:23784"/>
        <dbReference type="ChEBI" id="CHEBI:15378"/>
        <dbReference type="ChEBI" id="CHEBI:17388"/>
        <dbReference type="ChEBI" id="CHEBI:24646"/>
        <dbReference type="ChEBI" id="CHEBI:60039"/>
        <dbReference type="ChEBI" id="CHEBI:132124"/>
        <dbReference type="EC" id="1.5.5.2"/>
    </reaction>
</comment>
<sequence length="1316" mass="141772">MVLRKPLGERSALRAAIDRHYRADETACIESLLGQLDLKDQSRANIDSYARKLVETVRKETAHQGGIDAFLHEYGLSTQEGVLLMCVAEALLRVPDDGTRERLIRDKLGTADWKKHLGHSSSLFVNASTWALMMTGKVVGMHGYKGRSPDAVMRRLVARLGEPVVRESVNQAMRIMGRQFVMGRTIEEALERAESFEKRGYSYSYDMLGEAARTMADAKRYFQSYKQAIEKIGARAGKRGPIAGPGISVKLSALHPRYEVGHYARVMDELVPRLRALCVEAAKHDIGLNIDAEEADRLDISLDCIEAISADPDLKDWSGFGVVVQAYQKRAPHVLDYLADMGRRHGRRFMVRLVKGAYWDMEVKRAQELGLGGYPVFTRKANTDVSYLACARKLFANRDAFYPQLATHNAHSIAAVLEFAGNERDFEFQRLHGMGEELYEQVIEQDGIGAGCRIYAPVGQHEDLLAYLVRRLLENGANSSFVNRMQDMDTPVEEIIADPIRTVAAYRRKPHPRIPMPADIYGHDRTNAKGVDLSDRVVLDRLREEMSEVLGKSWRGGPIIDGAARDGQAEKSVVSPQNHALTIGEVSEATADQVDGALATASKAAREWAARPAEERAACLEKAADLMEAEMSRLMGLCVIEAGKSVMDAVAEIREAIDFCRYYALRARNDLAKGERLRAPDGRGGEVALTGGGVFTCISPWNFPFAIFNGQVTAALVAGNAVIAKPAEQTPLIAAEAVRLLHRAGVPGEVLHLLPGDGERVGGALVKDPRVTGVCFTGSTEVARIINRTLSKRAGEIPPLIAETGGMNAMIVDSTALTEQVSRDVMISAFQSAGQRCSALRVLYVQDDVAERTIDMIAGAMEELTVSDPALVSTDVGPVIDEEAQSMLNSHIKRMLGEANEVKRAKLGGGTDAGSFVTPAAFEIDNINVLQREVFGPILHIVRYKADRLDQVVDAINATGYGLTFGIHTRIDETWKQAFNRARVGNTYVNRNQIGAIVGVQPFGGQGLSGTGPKAGGPHYLHRFVAETNGGGSGAGADWATSPDLAEKVLSGESLKSALAAIEAEGREWGGDVETRADALDEAADMLDRDGGPLKGVDGADKAERARAAHFLRVHAAQVTAEFTEPLALPGPTGERNEMSLWPRGLVACVAGEGPRALSALVAQCGAALAAGNMVLIHHPDGKLAGGVATLFHKAGVPKNKAVAVAPGKDRPLTDLVASGQVNAVAYAGPFERACGINAILADSDGEIRPLILFRESPEEAPGESAAPGLPLVGGPNYLHRFVHERSLSIDTTASGGNASLLSIEDGGGRSLPGEQ</sequence>
<dbReference type="InterPro" id="IPR016163">
    <property type="entry name" value="Ald_DH_C"/>
</dbReference>
<evidence type="ECO:0000256" key="12">
    <source>
        <dbReference type="ARBA" id="ARBA00023163"/>
    </source>
</evidence>
<dbReference type="InterPro" id="IPR005933">
    <property type="entry name" value="PutA_C"/>
</dbReference>
<dbReference type="InterPro" id="IPR029041">
    <property type="entry name" value="FAD-linked_oxidoreductase-like"/>
</dbReference>
<dbReference type="SUPFAM" id="SSF51730">
    <property type="entry name" value="FAD-linked oxidoreductase"/>
    <property type="match status" value="1"/>
</dbReference>
<dbReference type="InterPro" id="IPR024090">
    <property type="entry name" value="PRODH_PutA_dom_I"/>
</dbReference>
<dbReference type="Proteomes" id="UP000672602">
    <property type="component" value="Unassembled WGS sequence"/>
</dbReference>
<dbReference type="GO" id="GO:0003677">
    <property type="term" value="F:DNA binding"/>
    <property type="evidence" value="ECO:0007669"/>
    <property type="project" value="UniProtKB-KW"/>
</dbReference>
<evidence type="ECO:0000256" key="6">
    <source>
        <dbReference type="ARBA" id="ARBA00022827"/>
    </source>
</evidence>
<dbReference type="Gene3D" id="1.20.5.550">
    <property type="entry name" value="Single Helix bin"/>
    <property type="match status" value="1"/>
</dbReference>
<feature type="active site" evidence="19">
    <location>
        <position position="803"/>
    </location>
</feature>
<feature type="domain" description="Proline dehydrogenase" evidence="21">
    <location>
        <begin position="189"/>
        <end position="484"/>
    </location>
</feature>
<feature type="active site" evidence="19">
    <location>
        <position position="837"/>
    </location>
</feature>
<keyword evidence="25" id="KW-1185">Reference proteome</keyword>
<dbReference type="EMBL" id="JAGMWN010000005">
    <property type="protein sequence ID" value="MBP5857746.1"/>
    <property type="molecule type" value="Genomic_DNA"/>
</dbReference>
<reference evidence="24" key="1">
    <citation type="submission" date="2021-04" db="EMBL/GenBank/DDBJ databases">
        <authorList>
            <person name="Zhang D.-C."/>
        </authorList>
    </citation>
    <scope>NUCLEOTIDE SEQUENCE</scope>
    <source>
        <strain evidence="24">CGMCC 1.15697</strain>
    </source>
</reference>
<dbReference type="PROSITE" id="PS00070">
    <property type="entry name" value="ALDEHYDE_DEHYDR_CYS"/>
    <property type="match status" value="1"/>
</dbReference>
<evidence type="ECO:0000256" key="8">
    <source>
        <dbReference type="ARBA" id="ARBA00023015"/>
    </source>
</evidence>
<evidence type="ECO:0000259" key="21">
    <source>
        <dbReference type="Pfam" id="PF01619"/>
    </source>
</evidence>
<feature type="domain" description="Aldehyde dehydrogenase" evidence="20">
    <location>
        <begin position="570"/>
        <end position="1025"/>
    </location>
</feature>
<feature type="domain" description="Proline dehydrogenase PutA" evidence="22">
    <location>
        <begin position="67"/>
        <end position="180"/>
    </location>
</feature>
<dbReference type="EC" id="1.5.5.2" evidence="18"/>
<evidence type="ECO:0000256" key="4">
    <source>
        <dbReference type="ARBA" id="ARBA00022491"/>
    </source>
</evidence>
<dbReference type="Gene3D" id="3.40.309.10">
    <property type="entry name" value="Aldehyde Dehydrogenase, Chain A, domain 2"/>
    <property type="match status" value="1"/>
</dbReference>
<evidence type="ECO:0000256" key="2">
    <source>
        <dbReference type="ARBA" id="ARBA00004739"/>
    </source>
</evidence>
<dbReference type="Pfam" id="PF01619">
    <property type="entry name" value="Pro_dh"/>
    <property type="match status" value="1"/>
</dbReference>
<dbReference type="InterPro" id="IPR016160">
    <property type="entry name" value="Ald_DH_CS_CYS"/>
</dbReference>
<dbReference type="InterPro" id="IPR015590">
    <property type="entry name" value="Aldehyde_DH_dom"/>
</dbReference>
<evidence type="ECO:0000256" key="11">
    <source>
        <dbReference type="ARBA" id="ARBA00023125"/>
    </source>
</evidence>
<evidence type="ECO:0000256" key="19">
    <source>
        <dbReference type="PIRSR" id="PIRSR000197-1"/>
    </source>
</evidence>
<dbReference type="GO" id="GO:0010133">
    <property type="term" value="P:L-proline catabolic process to L-glutamate"/>
    <property type="evidence" value="ECO:0007669"/>
    <property type="project" value="UniProtKB-UniRule"/>
</dbReference>
<keyword evidence="6 18" id="KW-0274">FAD</keyword>
<evidence type="ECO:0000256" key="10">
    <source>
        <dbReference type="ARBA" id="ARBA00023062"/>
    </source>
</evidence>
<dbReference type="SUPFAM" id="SSF81935">
    <property type="entry name" value="N-terminal domain of bifunctional PutA protein"/>
    <property type="match status" value="1"/>
</dbReference>
<feature type="domain" description="Proline utilization A proline dehydrogenase N-terminal" evidence="23">
    <location>
        <begin position="11"/>
        <end position="58"/>
    </location>
</feature>
<dbReference type="NCBIfam" id="NF008869">
    <property type="entry name" value="PRK11904.1"/>
    <property type="match status" value="1"/>
</dbReference>
<keyword evidence="10 18" id="KW-0642">Proline metabolism</keyword>
<keyword evidence="4 18" id="KW-0678">Repressor</keyword>
<keyword evidence="12 18" id="KW-0804">Transcription</keyword>
<comment type="function">
    <text evidence="18">Oxidizes proline to glutamate for use as a carbon and nitrogen source.</text>
</comment>
<dbReference type="PANTHER" id="PTHR42862:SF1">
    <property type="entry name" value="DELTA-1-PYRROLINE-5-CARBOXYLATE DEHYDROGENASE 2, ISOFORM A-RELATED"/>
    <property type="match status" value="1"/>
</dbReference>
<comment type="cofactor">
    <cofactor evidence="1 18">
        <name>FAD</name>
        <dbReference type="ChEBI" id="CHEBI:57692"/>
    </cofactor>
</comment>
<evidence type="ECO:0000256" key="18">
    <source>
        <dbReference type="PIRNR" id="PIRNR000197"/>
    </source>
</evidence>
<evidence type="ECO:0000256" key="16">
    <source>
        <dbReference type="ARBA" id="ARBA00060889"/>
    </source>
</evidence>
<comment type="pathway">
    <text evidence="3 18">Amino-acid degradation; L-proline degradation into L-glutamate; L-glutamate from L-proline: step 2/2.</text>
</comment>
<keyword evidence="5 18" id="KW-0285">Flavoprotein</keyword>
<dbReference type="InterPro" id="IPR016161">
    <property type="entry name" value="Ald_DH/histidinol_DH"/>
</dbReference>
<evidence type="ECO:0000259" key="20">
    <source>
        <dbReference type="Pfam" id="PF00171"/>
    </source>
</evidence>
<dbReference type="Pfam" id="PF18327">
    <property type="entry name" value="PRODH"/>
    <property type="match status" value="1"/>
</dbReference>
<evidence type="ECO:0000256" key="15">
    <source>
        <dbReference type="ARBA" id="ARBA00048779"/>
    </source>
</evidence>
<evidence type="ECO:0000256" key="5">
    <source>
        <dbReference type="ARBA" id="ARBA00022630"/>
    </source>
</evidence>
<dbReference type="InterPro" id="IPR016162">
    <property type="entry name" value="Ald_DH_N"/>
</dbReference>
<dbReference type="UniPathway" id="UPA00261">
    <property type="reaction ID" value="UER00373"/>
</dbReference>
<keyword evidence="13" id="KW-0511">Multifunctional enzyme</keyword>
<evidence type="ECO:0000256" key="13">
    <source>
        <dbReference type="ARBA" id="ARBA00023268"/>
    </source>
</evidence>
<dbReference type="InterPro" id="IPR041349">
    <property type="entry name" value="PRODH"/>
</dbReference>
<evidence type="ECO:0000259" key="23">
    <source>
        <dbReference type="Pfam" id="PF18327"/>
    </source>
</evidence>
<dbReference type="GO" id="GO:0003700">
    <property type="term" value="F:DNA-binding transcription factor activity"/>
    <property type="evidence" value="ECO:0007669"/>
    <property type="project" value="InterPro"/>
</dbReference>
<gene>
    <name evidence="24" type="primary">putA</name>
    <name evidence="24" type="ORF">KAJ83_12065</name>
</gene>
<evidence type="ECO:0000256" key="9">
    <source>
        <dbReference type="ARBA" id="ARBA00023027"/>
    </source>
</evidence>